<sequence>MPVNLDPENKRPRFSVNNTSPSEGSSQPVSHETQSSHRFGDDTEDDRDKALAEAEWKNLWEATEVIDMDTF</sequence>
<feature type="compositionally biased region" description="Polar residues" evidence="1">
    <location>
        <begin position="15"/>
        <end position="33"/>
    </location>
</feature>
<keyword evidence="3" id="KW-1185">Reference proteome</keyword>
<feature type="compositionally biased region" description="Basic and acidic residues" evidence="1">
    <location>
        <begin position="34"/>
        <end position="49"/>
    </location>
</feature>
<dbReference type="KEGG" id="nio:NITINOP_3155"/>
<evidence type="ECO:0000256" key="1">
    <source>
        <dbReference type="SAM" id="MobiDB-lite"/>
    </source>
</evidence>
<dbReference type="EMBL" id="LN885086">
    <property type="protein sequence ID" value="CUQ68127.1"/>
    <property type="molecule type" value="Genomic_DNA"/>
</dbReference>
<accession>A0A0S4KWD5</accession>
<proteinExistence type="predicted"/>
<organism evidence="2 3">
    <name type="scientific">Candidatus Nitrospira inopinata</name>
    <dbReference type="NCBI Taxonomy" id="1715989"/>
    <lineage>
        <taxon>Bacteria</taxon>
        <taxon>Pseudomonadati</taxon>
        <taxon>Nitrospirota</taxon>
        <taxon>Nitrospiria</taxon>
        <taxon>Nitrospirales</taxon>
        <taxon>Nitrospiraceae</taxon>
        <taxon>Nitrospira</taxon>
    </lineage>
</organism>
<evidence type="ECO:0000313" key="3">
    <source>
        <dbReference type="Proteomes" id="UP000066284"/>
    </source>
</evidence>
<dbReference type="STRING" id="1715989.NITINOP_3155"/>
<gene>
    <name evidence="2" type="ORF">NITINOP_3155</name>
</gene>
<feature type="region of interest" description="Disordered" evidence="1">
    <location>
        <begin position="1"/>
        <end position="49"/>
    </location>
</feature>
<dbReference type="Proteomes" id="UP000066284">
    <property type="component" value="Chromosome 1"/>
</dbReference>
<protein>
    <submittedName>
        <fullName evidence="2">Uncharacterized protein</fullName>
    </submittedName>
</protein>
<reference evidence="3" key="1">
    <citation type="submission" date="2015-09" db="EMBL/GenBank/DDBJ databases">
        <authorList>
            <person name="Daims H."/>
        </authorList>
    </citation>
    <scope>NUCLEOTIDE SEQUENCE [LARGE SCALE GENOMIC DNA]</scope>
</reference>
<dbReference type="AlphaFoldDB" id="A0A0S4KWD5"/>
<name>A0A0S4KWD5_9BACT</name>
<evidence type="ECO:0000313" key="2">
    <source>
        <dbReference type="EMBL" id="CUQ68127.1"/>
    </source>
</evidence>